<dbReference type="InterPro" id="IPR015168">
    <property type="entry name" value="SsuA/THI5"/>
</dbReference>
<dbReference type="Pfam" id="PF09084">
    <property type="entry name" value="NMT1"/>
    <property type="match status" value="1"/>
</dbReference>
<evidence type="ECO:0000256" key="3">
    <source>
        <dbReference type="ARBA" id="ARBA00022729"/>
    </source>
</evidence>
<dbReference type="InterPro" id="IPR001638">
    <property type="entry name" value="Solute-binding_3/MltF_N"/>
</dbReference>
<dbReference type="SMART" id="SM00062">
    <property type="entry name" value="PBPb"/>
    <property type="match status" value="1"/>
</dbReference>
<keyword evidence="7" id="KW-1185">Reference proteome</keyword>
<comment type="caution">
    <text evidence="6">The sequence shown here is derived from an EMBL/GenBank/DDBJ whole genome shotgun (WGS) entry which is preliminary data.</text>
</comment>
<evidence type="ECO:0000313" key="6">
    <source>
        <dbReference type="EMBL" id="TGD22567.1"/>
    </source>
</evidence>
<dbReference type="PANTHER" id="PTHR30024">
    <property type="entry name" value="ALIPHATIC SULFONATES-BINDING PROTEIN-RELATED"/>
    <property type="match status" value="1"/>
</dbReference>
<feature type="domain" description="Solute-binding protein family 3/N-terminal" evidence="5">
    <location>
        <begin position="35"/>
        <end position="259"/>
    </location>
</feature>
<dbReference type="SUPFAM" id="SSF53850">
    <property type="entry name" value="Periplasmic binding protein-like II"/>
    <property type="match status" value="1"/>
</dbReference>
<sequence>MKRLRKLSIFFAVCLMILSSFSFVGIQKVSAADVQYTIGTTKDIPSAIASMGKNLNRYSQNNLNADVKAYDSTKDLNAAITDGTVNAAVTDLVNYAALSKKHSNWKIVGTMPGYFGLAANKKVKTVKKLKGKTIAVDKSNMSYYYLKNLLKKKKVKLSKVHIKQVDSQKDRVNALKDGSVDAAVLSDPSLTEAKVNGSKVLNKQKKNADNGNILIVNNDYAKKNISNTNILASVINEQIRTINKTDSYMQVNNSFSEYDVSGKAVTKLNAMDVRFKKMHKVKKSNFKKAYKFAKKQKLYKGKVNYKKATIKVRHIK</sequence>
<evidence type="ECO:0000256" key="4">
    <source>
        <dbReference type="SAM" id="SignalP"/>
    </source>
</evidence>
<dbReference type="OrthoDB" id="2275264at2"/>
<feature type="signal peptide" evidence="4">
    <location>
        <begin position="1"/>
        <end position="22"/>
    </location>
</feature>
<keyword evidence="3 4" id="KW-0732">Signal</keyword>
<dbReference type="AlphaFoldDB" id="A0A4Z0JIB0"/>
<evidence type="ECO:0000256" key="1">
    <source>
        <dbReference type="ARBA" id="ARBA00004418"/>
    </source>
</evidence>
<evidence type="ECO:0000259" key="5">
    <source>
        <dbReference type="SMART" id="SM00062"/>
    </source>
</evidence>
<comment type="subcellular location">
    <subcellularLocation>
        <location evidence="1">Periplasm</location>
    </subcellularLocation>
</comment>
<dbReference type="RefSeq" id="WP_135373449.1">
    <property type="nucleotide sequence ID" value="NZ_RKLY01000021.1"/>
</dbReference>
<dbReference type="GO" id="GO:0042597">
    <property type="term" value="C:periplasmic space"/>
    <property type="evidence" value="ECO:0007669"/>
    <property type="project" value="UniProtKB-SubCell"/>
</dbReference>
<name>A0A4Z0JIB0_9LACO</name>
<proteinExistence type="inferred from homology"/>
<dbReference type="Gene3D" id="3.40.190.10">
    <property type="entry name" value="Periplasmic binding protein-like II"/>
    <property type="match status" value="2"/>
</dbReference>
<organism evidence="6 7">
    <name type="scientific">Companilactobacillus suantsaicola</name>
    <dbReference type="NCBI Taxonomy" id="2487723"/>
    <lineage>
        <taxon>Bacteria</taxon>
        <taxon>Bacillati</taxon>
        <taxon>Bacillota</taxon>
        <taxon>Bacilli</taxon>
        <taxon>Lactobacillales</taxon>
        <taxon>Lactobacillaceae</taxon>
        <taxon>Companilactobacillus</taxon>
    </lineage>
</organism>
<dbReference type="EMBL" id="RKLY01000021">
    <property type="protein sequence ID" value="TGD22567.1"/>
    <property type="molecule type" value="Genomic_DNA"/>
</dbReference>
<evidence type="ECO:0000313" key="7">
    <source>
        <dbReference type="Proteomes" id="UP000298021"/>
    </source>
</evidence>
<comment type="similarity">
    <text evidence="2">Belongs to the bacterial solute-binding protein SsuA/TauA family.</text>
</comment>
<gene>
    <name evidence="6" type="ORF">EGT49_08615</name>
</gene>
<evidence type="ECO:0000256" key="2">
    <source>
        <dbReference type="ARBA" id="ARBA00010742"/>
    </source>
</evidence>
<dbReference type="PANTHER" id="PTHR30024:SF47">
    <property type="entry name" value="TAURINE-BINDING PERIPLASMIC PROTEIN"/>
    <property type="match status" value="1"/>
</dbReference>
<feature type="chain" id="PRO_5039288472" description="Solute-binding protein family 3/N-terminal domain-containing protein" evidence="4">
    <location>
        <begin position="23"/>
        <end position="316"/>
    </location>
</feature>
<protein>
    <recommendedName>
        <fullName evidence="5">Solute-binding protein family 3/N-terminal domain-containing protein</fullName>
    </recommendedName>
</protein>
<reference evidence="6 7" key="1">
    <citation type="submission" date="2018-10" db="EMBL/GenBank/DDBJ databases">
        <title>Lactobacillus sp. R7 and Lactobacillus sp. R19 isolated from fermented mustard green product of Taiwan.</title>
        <authorList>
            <person name="Lin S.-T."/>
        </authorList>
    </citation>
    <scope>NUCLEOTIDE SEQUENCE [LARGE SCALE GENOMIC DNA]</scope>
    <source>
        <strain evidence="6 7">BCRC 81127</strain>
    </source>
</reference>
<dbReference type="Proteomes" id="UP000298021">
    <property type="component" value="Unassembled WGS sequence"/>
</dbReference>
<accession>A0A4Z0JIB0</accession>